<dbReference type="Proteomes" id="UP001262582">
    <property type="component" value="Unassembled WGS sequence"/>
</dbReference>
<organism evidence="1 2">
    <name type="scientific">Autumnicola musiva</name>
    <dbReference type="NCBI Taxonomy" id="3075589"/>
    <lineage>
        <taxon>Bacteria</taxon>
        <taxon>Pseudomonadati</taxon>
        <taxon>Bacteroidota</taxon>
        <taxon>Flavobacteriia</taxon>
        <taxon>Flavobacteriales</taxon>
        <taxon>Flavobacteriaceae</taxon>
        <taxon>Autumnicola</taxon>
    </lineage>
</organism>
<comment type="caution">
    <text evidence="1">The sequence shown here is derived from an EMBL/GenBank/DDBJ whole genome shotgun (WGS) entry which is preliminary data.</text>
</comment>
<accession>A0ABU3DAH3</accession>
<evidence type="ECO:0000313" key="2">
    <source>
        <dbReference type="Proteomes" id="UP001262582"/>
    </source>
</evidence>
<proteinExistence type="predicted"/>
<gene>
    <name evidence="1" type="ORF">RM539_18210</name>
</gene>
<reference evidence="1 2" key="1">
    <citation type="submission" date="2023-09" db="EMBL/GenBank/DDBJ databases">
        <authorList>
            <person name="Rey-Velasco X."/>
        </authorList>
    </citation>
    <scope>NUCLEOTIDE SEQUENCE [LARGE SCALE GENOMIC DNA]</scope>
    <source>
        <strain evidence="1 2">F117</strain>
    </source>
</reference>
<protein>
    <submittedName>
        <fullName evidence="1">Uncharacterized protein</fullName>
    </submittedName>
</protein>
<name>A0ABU3DAH3_9FLAO</name>
<keyword evidence="2" id="KW-1185">Reference proteome</keyword>
<evidence type="ECO:0000313" key="1">
    <source>
        <dbReference type="EMBL" id="MDT0678518.1"/>
    </source>
</evidence>
<sequence length="161" mass="17771">MKYPIDFNTANFIQFSLSQGKKLNEILSSPQKLSDEMGTSLGVKEIEQLKGLDENPIKNQLNSLSSGSKDFIKEVLKDGRYVLDWKDKPREVANELGLSISPDIEDELDKIDLRDFINPDINPVAGVKIAIISVAIAVVLGANSIGDEQLPVIDFSNVEKL</sequence>
<dbReference type="EMBL" id="JAVRHK010000023">
    <property type="protein sequence ID" value="MDT0678518.1"/>
    <property type="molecule type" value="Genomic_DNA"/>
</dbReference>
<dbReference type="RefSeq" id="WP_311504852.1">
    <property type="nucleotide sequence ID" value="NZ_JAVRHK010000023.1"/>
</dbReference>